<sequence length="244" mass="26298">MKMMKKGLCLVLMLAMLIAAFSMPAFAASNYTVKATASVNLRKGPSLDYGKITSVSKGKSLTYLGVSSFDSRGVAWHKVSYNGNTAWVSWAYSNLLKDGSAISESNCVKATASVNLRKGAGTNYEKLTTVSKGTKLVYLGEYQTVGGVKWYKVSCSKGIAWVSSKYSQIVKVTATDSPASKTLVTTASVNLRKGPGLGYAKITSVSEGTKFSYITSSTDDRGVKWYKVYYNGGTAWISSRYSKV</sequence>
<feature type="chain" id="PRO_5039323108" evidence="1">
    <location>
        <begin position="28"/>
        <end position="244"/>
    </location>
</feature>
<feature type="domain" description="SH3b" evidence="2">
    <location>
        <begin position="28"/>
        <end position="97"/>
    </location>
</feature>
<reference evidence="3" key="1">
    <citation type="submission" date="2020-10" db="EMBL/GenBank/DDBJ databases">
        <authorList>
            <person name="Gilroy R."/>
        </authorList>
    </citation>
    <scope>NUCLEOTIDE SEQUENCE</scope>
    <source>
        <strain evidence="3">ChiHcec3-11533</strain>
    </source>
</reference>
<evidence type="ECO:0000256" key="1">
    <source>
        <dbReference type="SAM" id="SignalP"/>
    </source>
</evidence>
<feature type="domain" description="SH3b" evidence="2">
    <location>
        <begin position="103"/>
        <end position="171"/>
    </location>
</feature>
<dbReference type="InterPro" id="IPR003646">
    <property type="entry name" value="SH3-like_bac-type"/>
</dbReference>
<protein>
    <submittedName>
        <fullName evidence="3">SH3 domain-containing protein</fullName>
    </submittedName>
</protein>
<dbReference type="PANTHER" id="PTHR34408:SF1">
    <property type="entry name" value="GLYCOSYL HYDROLASE FAMILY 19 DOMAIN-CONTAINING PROTEIN HI_1415"/>
    <property type="match status" value="1"/>
</dbReference>
<reference evidence="3" key="2">
    <citation type="journal article" date="2021" name="PeerJ">
        <title>Extensive microbial diversity within the chicken gut microbiome revealed by metagenomics and culture.</title>
        <authorList>
            <person name="Gilroy R."/>
            <person name="Ravi A."/>
            <person name="Getino M."/>
            <person name="Pursley I."/>
            <person name="Horton D.L."/>
            <person name="Alikhan N.F."/>
            <person name="Baker D."/>
            <person name="Gharbi K."/>
            <person name="Hall N."/>
            <person name="Watson M."/>
            <person name="Adriaenssens E.M."/>
            <person name="Foster-Nyarko E."/>
            <person name="Jarju S."/>
            <person name="Secka A."/>
            <person name="Antonio M."/>
            <person name="Oren A."/>
            <person name="Chaudhuri R.R."/>
            <person name="La Ragione R."/>
            <person name="Hildebrand F."/>
            <person name="Pallen M.J."/>
        </authorList>
    </citation>
    <scope>NUCLEOTIDE SEQUENCE</scope>
    <source>
        <strain evidence="3">ChiHcec3-11533</strain>
    </source>
</reference>
<dbReference type="PROSITE" id="PS51781">
    <property type="entry name" value="SH3B"/>
    <property type="match status" value="3"/>
</dbReference>
<dbReference type="Proteomes" id="UP000824072">
    <property type="component" value="Unassembled WGS sequence"/>
</dbReference>
<dbReference type="EMBL" id="DVMU01000210">
    <property type="protein sequence ID" value="HIU34884.1"/>
    <property type="molecule type" value="Genomic_DNA"/>
</dbReference>
<organism evidence="3 4">
    <name type="scientific">Candidatus Pullichristensenella excrementigallinarum</name>
    <dbReference type="NCBI Taxonomy" id="2840907"/>
    <lineage>
        <taxon>Bacteria</taxon>
        <taxon>Bacillati</taxon>
        <taxon>Bacillota</taxon>
        <taxon>Clostridia</taxon>
        <taxon>Candidatus Pullichristensenella</taxon>
    </lineage>
</organism>
<evidence type="ECO:0000313" key="3">
    <source>
        <dbReference type="EMBL" id="HIU34884.1"/>
    </source>
</evidence>
<comment type="caution">
    <text evidence="3">The sequence shown here is derived from an EMBL/GenBank/DDBJ whole genome shotgun (WGS) entry which is preliminary data.</text>
</comment>
<dbReference type="PANTHER" id="PTHR34408">
    <property type="entry name" value="FAMILY PROTEIN, PUTATIVE-RELATED"/>
    <property type="match status" value="1"/>
</dbReference>
<dbReference type="InterPro" id="IPR052354">
    <property type="entry name" value="Cell_Wall_Dynamics_Protein"/>
</dbReference>
<feature type="domain" description="SH3b" evidence="2">
    <location>
        <begin position="178"/>
        <end position="244"/>
    </location>
</feature>
<dbReference type="SMART" id="SM00287">
    <property type="entry name" value="SH3b"/>
    <property type="match status" value="3"/>
</dbReference>
<proteinExistence type="predicted"/>
<accession>A0A9D1LCQ1</accession>
<gene>
    <name evidence="3" type="ORF">IAB02_10000</name>
</gene>
<keyword evidence="1" id="KW-0732">Signal</keyword>
<feature type="signal peptide" evidence="1">
    <location>
        <begin position="1"/>
        <end position="27"/>
    </location>
</feature>
<evidence type="ECO:0000259" key="2">
    <source>
        <dbReference type="PROSITE" id="PS51781"/>
    </source>
</evidence>
<dbReference type="Pfam" id="PF08239">
    <property type="entry name" value="SH3_3"/>
    <property type="match status" value="3"/>
</dbReference>
<dbReference type="AlphaFoldDB" id="A0A9D1LCQ1"/>
<dbReference type="Gene3D" id="2.30.30.40">
    <property type="entry name" value="SH3 Domains"/>
    <property type="match status" value="3"/>
</dbReference>
<name>A0A9D1LCQ1_9FIRM</name>
<evidence type="ECO:0000313" key="4">
    <source>
        <dbReference type="Proteomes" id="UP000824072"/>
    </source>
</evidence>